<evidence type="ECO:0000313" key="3">
    <source>
        <dbReference type="Proteomes" id="UP000674318"/>
    </source>
</evidence>
<name>A0A836KYG0_9TRYP</name>
<feature type="region of interest" description="Disordered" evidence="1">
    <location>
        <begin position="175"/>
        <end position="197"/>
    </location>
</feature>
<dbReference type="RefSeq" id="XP_067752775.1">
    <property type="nucleotide sequence ID" value="XM_067896618.1"/>
</dbReference>
<dbReference type="Proteomes" id="UP000674318">
    <property type="component" value="Unassembled WGS sequence"/>
</dbReference>
<dbReference type="PANTHER" id="PTHR38828">
    <property type="match status" value="1"/>
</dbReference>
<comment type="caution">
    <text evidence="2">The sequence shown here is derived from an EMBL/GenBank/DDBJ whole genome shotgun (WGS) entry which is preliminary data.</text>
</comment>
<dbReference type="GeneID" id="94286695"/>
<gene>
    <name evidence="2" type="ORF">JKF63_00567</name>
</gene>
<dbReference type="AlphaFoldDB" id="A0A836KYG0"/>
<evidence type="ECO:0000313" key="2">
    <source>
        <dbReference type="EMBL" id="KAG5490447.1"/>
    </source>
</evidence>
<accession>A0A836KYG0</accession>
<proteinExistence type="predicted"/>
<dbReference type="PANTHER" id="PTHR38828:SF2">
    <property type="entry name" value="MEIOSIS-SPECIFIC NUCLEAR STRUCTURAL PROTEIN 1"/>
    <property type="match status" value="1"/>
</dbReference>
<protein>
    <submittedName>
        <fullName evidence="2">Uncharacterized protein</fullName>
    </submittedName>
</protein>
<evidence type="ECO:0000256" key="1">
    <source>
        <dbReference type="SAM" id="MobiDB-lite"/>
    </source>
</evidence>
<dbReference type="InterPro" id="IPR039963">
    <property type="entry name" value="Unchar_22kDa"/>
</dbReference>
<feature type="region of interest" description="Disordered" evidence="1">
    <location>
        <begin position="1"/>
        <end position="20"/>
    </location>
</feature>
<dbReference type="EMBL" id="JAFJZO010000036">
    <property type="protein sequence ID" value="KAG5490447.1"/>
    <property type="molecule type" value="Genomic_DNA"/>
</dbReference>
<organism evidence="2 3">
    <name type="scientific">Porcisia hertigi</name>
    <dbReference type="NCBI Taxonomy" id="2761500"/>
    <lineage>
        <taxon>Eukaryota</taxon>
        <taxon>Discoba</taxon>
        <taxon>Euglenozoa</taxon>
        <taxon>Kinetoplastea</taxon>
        <taxon>Metakinetoplastina</taxon>
        <taxon>Trypanosomatida</taxon>
        <taxon>Trypanosomatidae</taxon>
        <taxon>Leishmaniinae</taxon>
        <taxon>Porcisia</taxon>
    </lineage>
</organism>
<reference evidence="2 3" key="1">
    <citation type="submission" date="2021-02" db="EMBL/GenBank/DDBJ databases">
        <title>Porcisia hertigi Genome sequencing and assembly.</title>
        <authorList>
            <person name="Almutairi H."/>
            <person name="Gatherer D."/>
        </authorList>
    </citation>
    <scope>NUCLEOTIDE SEQUENCE [LARGE SCALE GENOMIC DNA]</scope>
    <source>
        <strain evidence="2 3">C119</strain>
    </source>
</reference>
<keyword evidence="3" id="KW-1185">Reference proteome</keyword>
<dbReference type="OrthoDB" id="242822at2759"/>
<sequence>MGAEDYNEVPAAPRLSPEEEEDLVQRLYYRQMELSAQREEERRITLERARAQVQRYISKENESSLVARVYDQQVERFANSKAERDRKVQEEIHRNDKKLDSRDIDDQVRRMYDDECKKINSRREKLLERYLLTAEPKKIDKKRLKECADRLSHVDWEKRDEELFKKYVYPYDPKTTKISRDDEHAMADRLSTTKGAA</sequence>
<dbReference type="KEGG" id="phet:94286695"/>
<feature type="compositionally biased region" description="Basic and acidic residues" evidence="1">
    <location>
        <begin position="175"/>
        <end position="187"/>
    </location>
</feature>